<proteinExistence type="predicted"/>
<dbReference type="GO" id="GO:0006892">
    <property type="term" value="P:post-Golgi vesicle-mediated transport"/>
    <property type="evidence" value="ECO:0007669"/>
    <property type="project" value="TreeGrafter"/>
</dbReference>
<dbReference type="AlphaFoldDB" id="A0AA38LTC1"/>
<keyword evidence="3" id="KW-0653">Protein transport</keyword>
<name>A0AA38LTC1_9TREE</name>
<keyword evidence="2" id="KW-0344">Guanine-nucleotide releasing factor</keyword>
<dbReference type="EMBL" id="JAKWFO010000011">
    <property type="protein sequence ID" value="KAI9633239.1"/>
    <property type="molecule type" value="Genomic_DNA"/>
</dbReference>
<sequence length="209" mass="22189">MTRPSQADIYAALAAQSSSSFRKPAAPTAPYSAFPDPSSELITPSGSGPSRVNCTRVYCPREGCGSLILMDRAGEVLESDVEVLPYHTGSPFPPPNFPPSSPEKASATKLHYLYIPSPFHFENIGYSRPDKSMALPPGSPGLQGVPSGSGQSKGVEGNGKGKVKWLICAECDLGPVGWGFEGMEGGWVDMRRVRYPAPAAASAEKEKEE</sequence>
<reference evidence="5" key="1">
    <citation type="journal article" date="2022" name="G3 (Bethesda)">
        <title>High quality genome of the basidiomycete yeast Dioszegia hungarica PDD-24b-2 isolated from cloud water.</title>
        <authorList>
            <person name="Jarrige D."/>
            <person name="Haridas S."/>
            <person name="Bleykasten-Grosshans C."/>
            <person name="Joly M."/>
            <person name="Nadalig T."/>
            <person name="Sancelme M."/>
            <person name="Vuilleumier S."/>
            <person name="Grigoriev I.V."/>
            <person name="Amato P."/>
            <person name="Bringel F."/>
        </authorList>
    </citation>
    <scope>NUCLEOTIDE SEQUENCE</scope>
    <source>
        <strain evidence="5">PDD-24b-2</strain>
    </source>
</reference>
<dbReference type="InterPro" id="IPR011323">
    <property type="entry name" value="Mss4/transl-control_tumour"/>
</dbReference>
<dbReference type="GO" id="GO:0005829">
    <property type="term" value="C:cytosol"/>
    <property type="evidence" value="ECO:0007669"/>
    <property type="project" value="TreeGrafter"/>
</dbReference>
<dbReference type="InterPro" id="IPR007515">
    <property type="entry name" value="Mss4"/>
</dbReference>
<organism evidence="5 6">
    <name type="scientific">Dioszegia hungarica</name>
    <dbReference type="NCBI Taxonomy" id="4972"/>
    <lineage>
        <taxon>Eukaryota</taxon>
        <taxon>Fungi</taxon>
        <taxon>Dikarya</taxon>
        <taxon>Basidiomycota</taxon>
        <taxon>Agaricomycotina</taxon>
        <taxon>Tremellomycetes</taxon>
        <taxon>Tremellales</taxon>
        <taxon>Bulleribasidiaceae</taxon>
        <taxon>Dioszegia</taxon>
    </lineage>
</organism>
<comment type="caution">
    <text evidence="5">The sequence shown here is derived from an EMBL/GenBank/DDBJ whole genome shotgun (WGS) entry which is preliminary data.</text>
</comment>
<accession>A0AA38LTC1</accession>
<dbReference type="GO" id="GO:0005085">
    <property type="term" value="F:guanyl-nucleotide exchange factor activity"/>
    <property type="evidence" value="ECO:0007669"/>
    <property type="project" value="UniProtKB-KW"/>
</dbReference>
<protein>
    <submittedName>
        <fullName evidence="5">Mss4-like protein</fullName>
    </submittedName>
</protein>
<keyword evidence="1" id="KW-0813">Transport</keyword>
<dbReference type="PROSITE" id="PS51796">
    <property type="entry name" value="MSS4"/>
    <property type="match status" value="1"/>
</dbReference>
<evidence type="ECO:0000256" key="2">
    <source>
        <dbReference type="ARBA" id="ARBA00022658"/>
    </source>
</evidence>
<dbReference type="RefSeq" id="XP_052943016.1">
    <property type="nucleotide sequence ID" value="XM_053090492.1"/>
</dbReference>
<dbReference type="Gene3D" id="2.170.150.10">
    <property type="entry name" value="Metal Binding Protein, Guanine Nucleotide Exchange Factor, Chain A"/>
    <property type="match status" value="1"/>
</dbReference>
<evidence type="ECO:0000256" key="3">
    <source>
        <dbReference type="ARBA" id="ARBA00022927"/>
    </source>
</evidence>
<feature type="region of interest" description="Disordered" evidence="4">
    <location>
        <begin position="16"/>
        <end position="37"/>
    </location>
</feature>
<dbReference type="GO" id="GO:0007264">
    <property type="term" value="P:small GTPase-mediated signal transduction"/>
    <property type="evidence" value="ECO:0007669"/>
    <property type="project" value="InterPro"/>
</dbReference>
<feature type="region of interest" description="Disordered" evidence="4">
    <location>
        <begin position="134"/>
        <end position="157"/>
    </location>
</feature>
<dbReference type="GO" id="GO:0015031">
    <property type="term" value="P:protein transport"/>
    <property type="evidence" value="ECO:0007669"/>
    <property type="project" value="UniProtKB-KW"/>
</dbReference>
<dbReference type="Pfam" id="PF04421">
    <property type="entry name" value="Mss4"/>
    <property type="match status" value="1"/>
</dbReference>
<evidence type="ECO:0000256" key="4">
    <source>
        <dbReference type="SAM" id="MobiDB-lite"/>
    </source>
</evidence>
<dbReference type="GO" id="GO:0016020">
    <property type="term" value="C:membrane"/>
    <property type="evidence" value="ECO:0007669"/>
    <property type="project" value="TreeGrafter"/>
</dbReference>
<dbReference type="GO" id="GO:0008270">
    <property type="term" value="F:zinc ion binding"/>
    <property type="evidence" value="ECO:0007669"/>
    <property type="project" value="TreeGrafter"/>
</dbReference>
<keyword evidence="6" id="KW-1185">Reference proteome</keyword>
<dbReference type="InterPro" id="IPR011057">
    <property type="entry name" value="Mss4-like_sf"/>
</dbReference>
<dbReference type="SUPFAM" id="SSF51316">
    <property type="entry name" value="Mss4-like"/>
    <property type="match status" value="1"/>
</dbReference>
<evidence type="ECO:0000256" key="1">
    <source>
        <dbReference type="ARBA" id="ARBA00022448"/>
    </source>
</evidence>
<evidence type="ECO:0000313" key="6">
    <source>
        <dbReference type="Proteomes" id="UP001164286"/>
    </source>
</evidence>
<dbReference type="PANTHER" id="PTHR13276:SF0">
    <property type="entry name" value="GUANINE NUCLEOTIDE EXCHANGE FACTOR MSS4"/>
    <property type="match status" value="1"/>
</dbReference>
<dbReference type="PANTHER" id="PTHR13276">
    <property type="entry name" value="GUANINE NUCLEOTIDE EXCHANGE FACTOR MSS4"/>
    <property type="match status" value="1"/>
</dbReference>
<dbReference type="GeneID" id="77729697"/>
<gene>
    <name evidence="5" type="ORF">MKK02DRAFT_39218</name>
</gene>
<dbReference type="Proteomes" id="UP001164286">
    <property type="component" value="Unassembled WGS sequence"/>
</dbReference>
<evidence type="ECO:0000313" key="5">
    <source>
        <dbReference type="EMBL" id="KAI9633239.1"/>
    </source>
</evidence>